<dbReference type="EMBL" id="BMRB01000002">
    <property type="protein sequence ID" value="GGS30767.1"/>
    <property type="molecule type" value="Genomic_DNA"/>
</dbReference>
<name>A0A918GEC2_9PSEU</name>
<sequence length="173" mass="18476">MRKAIVALLAVCGLLVGSGTALAYPPVETVHTEQVQAGPYRMTVGFSVWPLRAMQSLDFSFVPDGGIAGKSGTLALVTPDGGEYRPRPLARHPRAREVWGLDVFALDAEGTWTFRFTVDGPAGQGQGEIALPVLEQPGPPMALSWAISVIPLIGLVTFLVVAWRRAKGELTRA</sequence>
<evidence type="ECO:0008006" key="5">
    <source>
        <dbReference type="Google" id="ProtNLM"/>
    </source>
</evidence>
<keyword evidence="1" id="KW-1133">Transmembrane helix</keyword>
<dbReference type="RefSeq" id="WP_189210615.1">
    <property type="nucleotide sequence ID" value="NZ_BMRB01000002.1"/>
</dbReference>
<feature type="signal peptide" evidence="2">
    <location>
        <begin position="1"/>
        <end position="23"/>
    </location>
</feature>
<comment type="caution">
    <text evidence="3">The sequence shown here is derived from an EMBL/GenBank/DDBJ whole genome shotgun (WGS) entry which is preliminary data.</text>
</comment>
<keyword evidence="1" id="KW-0472">Membrane</keyword>
<accession>A0A918GEC2</accession>
<keyword evidence="2" id="KW-0732">Signal</keyword>
<reference evidence="3" key="2">
    <citation type="submission" date="2020-09" db="EMBL/GenBank/DDBJ databases">
        <authorList>
            <person name="Sun Q."/>
            <person name="Ohkuma M."/>
        </authorList>
    </citation>
    <scope>NUCLEOTIDE SEQUENCE</scope>
    <source>
        <strain evidence="3">JCM 3276</strain>
    </source>
</reference>
<evidence type="ECO:0000256" key="1">
    <source>
        <dbReference type="SAM" id="Phobius"/>
    </source>
</evidence>
<reference evidence="3" key="1">
    <citation type="journal article" date="2014" name="Int. J. Syst. Evol. Microbiol.">
        <title>Complete genome sequence of Corynebacterium casei LMG S-19264T (=DSM 44701T), isolated from a smear-ripened cheese.</title>
        <authorList>
            <consortium name="US DOE Joint Genome Institute (JGI-PGF)"/>
            <person name="Walter F."/>
            <person name="Albersmeier A."/>
            <person name="Kalinowski J."/>
            <person name="Ruckert C."/>
        </authorList>
    </citation>
    <scope>NUCLEOTIDE SEQUENCE</scope>
    <source>
        <strain evidence="3">JCM 3276</strain>
    </source>
</reference>
<feature type="transmembrane region" description="Helical" evidence="1">
    <location>
        <begin position="142"/>
        <end position="163"/>
    </location>
</feature>
<keyword evidence="4" id="KW-1185">Reference proteome</keyword>
<feature type="chain" id="PRO_5037206168" description="YtkA-like domain-containing protein" evidence="2">
    <location>
        <begin position="24"/>
        <end position="173"/>
    </location>
</feature>
<protein>
    <recommendedName>
        <fullName evidence="5">YtkA-like domain-containing protein</fullName>
    </recommendedName>
</protein>
<dbReference type="AlphaFoldDB" id="A0A918GEC2"/>
<keyword evidence="1" id="KW-0812">Transmembrane</keyword>
<proteinExistence type="predicted"/>
<gene>
    <name evidence="3" type="ORF">GCM10010171_25490</name>
</gene>
<evidence type="ECO:0000256" key="2">
    <source>
        <dbReference type="SAM" id="SignalP"/>
    </source>
</evidence>
<organism evidence="3 4">
    <name type="scientific">Actinokineospora fastidiosa</name>
    <dbReference type="NCBI Taxonomy" id="1816"/>
    <lineage>
        <taxon>Bacteria</taxon>
        <taxon>Bacillati</taxon>
        <taxon>Actinomycetota</taxon>
        <taxon>Actinomycetes</taxon>
        <taxon>Pseudonocardiales</taxon>
        <taxon>Pseudonocardiaceae</taxon>
        <taxon>Actinokineospora</taxon>
    </lineage>
</organism>
<evidence type="ECO:0000313" key="3">
    <source>
        <dbReference type="EMBL" id="GGS30767.1"/>
    </source>
</evidence>
<dbReference type="Proteomes" id="UP000660680">
    <property type="component" value="Unassembled WGS sequence"/>
</dbReference>
<evidence type="ECO:0000313" key="4">
    <source>
        <dbReference type="Proteomes" id="UP000660680"/>
    </source>
</evidence>